<feature type="domain" description="Threonine synthase N-terminal" evidence="14">
    <location>
        <begin position="2"/>
        <end position="78"/>
    </location>
</feature>
<dbReference type="RefSeq" id="WP_117330004.1">
    <property type="nucleotide sequence ID" value="NZ_QUWK01000005.1"/>
</dbReference>
<dbReference type="Gene3D" id="3.40.50.1100">
    <property type="match status" value="2"/>
</dbReference>
<dbReference type="SUPFAM" id="SSF53686">
    <property type="entry name" value="Tryptophan synthase beta subunit-like PLP-dependent enzymes"/>
    <property type="match status" value="1"/>
</dbReference>
<evidence type="ECO:0000256" key="9">
    <source>
        <dbReference type="ARBA" id="ARBA00023239"/>
    </source>
</evidence>
<feature type="domain" description="Tryptophan synthase beta chain-like PALP" evidence="13">
    <location>
        <begin position="95"/>
        <end position="368"/>
    </location>
</feature>
<dbReference type="InterPro" id="IPR001926">
    <property type="entry name" value="TrpB-like_PALP"/>
</dbReference>
<dbReference type="EMBL" id="QUWK01000005">
    <property type="protein sequence ID" value="RFU95196.1"/>
    <property type="molecule type" value="Genomic_DNA"/>
</dbReference>
<evidence type="ECO:0000256" key="12">
    <source>
        <dbReference type="PIRSR" id="PIRSR604450-51"/>
    </source>
</evidence>
<dbReference type="Proteomes" id="UP000264002">
    <property type="component" value="Unassembled WGS sequence"/>
</dbReference>
<comment type="pathway">
    <text evidence="2">Amino-acid biosynthesis; L-threonine biosynthesis; L-threonine from L-aspartate: step 5/5.</text>
</comment>
<comment type="cofactor">
    <cofactor evidence="1 12">
        <name>pyridoxal 5'-phosphate</name>
        <dbReference type="ChEBI" id="CHEBI:597326"/>
    </cofactor>
</comment>
<keyword evidence="16" id="KW-1185">Reference proteome</keyword>
<evidence type="ECO:0000256" key="4">
    <source>
        <dbReference type="ARBA" id="ARBA00013028"/>
    </source>
</evidence>
<evidence type="ECO:0000259" key="13">
    <source>
        <dbReference type="Pfam" id="PF00291"/>
    </source>
</evidence>
<feature type="modified residue" description="N6-(pyridoxal phosphate)lysine" evidence="12">
    <location>
        <position position="105"/>
    </location>
</feature>
<dbReference type="GO" id="GO:0009088">
    <property type="term" value="P:threonine biosynthetic process"/>
    <property type="evidence" value="ECO:0007669"/>
    <property type="project" value="UniProtKB-UniRule"/>
</dbReference>
<dbReference type="EC" id="4.2.3.1" evidence="4 11"/>
<keyword evidence="7" id="KW-0791">Threonine biosynthesis</keyword>
<evidence type="ECO:0000256" key="3">
    <source>
        <dbReference type="ARBA" id="ARBA00005517"/>
    </source>
</evidence>
<evidence type="ECO:0000256" key="5">
    <source>
        <dbReference type="ARBA" id="ARBA00018679"/>
    </source>
</evidence>
<sequence length="422" mass="46760">MKFVSTRKKAPKVSASEAILQGLAPDGGLYVPESFPSLSHLNVHEISSYPELAYEVLAPFFEDDPLKDDLAQICMDAFNFPVPLVPLKGEEMVLELYHGPTAAFKDFGARFLAASMEKILEKQSRNLTILVATSGDTGGAVAAAFAGRKGIDVKVLFPKGRVSKRQQTQLTCWGGNIEAYEVDGNFDDCQKMVKDAFMDQEIATKWGLSSANSINLGRLLPQSVYYVYASHLYYQAIGKKPTFIIPSGNVGNSCGAYWALSMGAPIERIALSVNENKTIPDYLFSGNYEKRPSVATLANAMDVGAPSNMERLFDLYPDIDTMRKMVSAWSVDDETIKKTIKEVYDESGYIMCPHTATGERVRRDQFSGKPTIVVSTAHPAKFEQVVEPLINTEIPIPENLKQLLDKETSFKQVGKEYRELFE</sequence>
<dbReference type="GO" id="GO:0004795">
    <property type="term" value="F:threonine synthase activity"/>
    <property type="evidence" value="ECO:0007669"/>
    <property type="project" value="UniProtKB-UniRule"/>
</dbReference>
<dbReference type="PROSITE" id="PS00165">
    <property type="entry name" value="DEHYDRATASE_SER_THR"/>
    <property type="match status" value="1"/>
</dbReference>
<evidence type="ECO:0000256" key="6">
    <source>
        <dbReference type="ARBA" id="ARBA00022605"/>
    </source>
</evidence>
<dbReference type="NCBIfam" id="TIGR00260">
    <property type="entry name" value="thrC"/>
    <property type="match status" value="1"/>
</dbReference>
<gene>
    <name evidence="15" type="ORF">DYP60_06105</name>
</gene>
<dbReference type="PANTHER" id="PTHR42690:SF1">
    <property type="entry name" value="THREONINE SYNTHASE-LIKE 2"/>
    <property type="match status" value="1"/>
</dbReference>
<name>A0A372MIQ2_9SPIR</name>
<comment type="similarity">
    <text evidence="3">Belongs to the threonine synthase family.</text>
</comment>
<evidence type="ECO:0000256" key="8">
    <source>
        <dbReference type="ARBA" id="ARBA00022898"/>
    </source>
</evidence>
<evidence type="ECO:0000313" key="15">
    <source>
        <dbReference type="EMBL" id="RFU95196.1"/>
    </source>
</evidence>
<protein>
    <recommendedName>
        <fullName evidence="5 11">Threonine synthase</fullName>
        <ecNumber evidence="4 11">4.2.3.1</ecNumber>
    </recommendedName>
</protein>
<keyword evidence="9 15" id="KW-0456">Lyase</keyword>
<keyword evidence="6" id="KW-0028">Amino-acid biosynthesis</keyword>
<dbReference type="InterPro" id="IPR051166">
    <property type="entry name" value="Threonine_Synthase"/>
</dbReference>
<dbReference type="Pfam" id="PF00291">
    <property type="entry name" value="PALP"/>
    <property type="match status" value="1"/>
</dbReference>
<dbReference type="Gene3D" id="3.90.1380.10">
    <property type="entry name" value="Threonine synthase, N-terminal domain"/>
    <property type="match status" value="1"/>
</dbReference>
<dbReference type="GO" id="GO:0030170">
    <property type="term" value="F:pyridoxal phosphate binding"/>
    <property type="evidence" value="ECO:0007669"/>
    <property type="project" value="InterPro"/>
</dbReference>
<evidence type="ECO:0000259" key="14">
    <source>
        <dbReference type="Pfam" id="PF14821"/>
    </source>
</evidence>
<dbReference type="AlphaFoldDB" id="A0A372MIQ2"/>
<evidence type="ECO:0000256" key="2">
    <source>
        <dbReference type="ARBA" id="ARBA00004979"/>
    </source>
</evidence>
<comment type="caution">
    <text evidence="15">The sequence shown here is derived from an EMBL/GenBank/DDBJ whole genome shotgun (WGS) entry which is preliminary data.</text>
</comment>
<dbReference type="InterPro" id="IPR004450">
    <property type="entry name" value="Thr_synthase-like"/>
</dbReference>
<proteinExistence type="inferred from homology"/>
<organism evidence="15 16">
    <name type="scientific">Sphaerochaeta halotolerans</name>
    <dbReference type="NCBI Taxonomy" id="2293840"/>
    <lineage>
        <taxon>Bacteria</taxon>
        <taxon>Pseudomonadati</taxon>
        <taxon>Spirochaetota</taxon>
        <taxon>Spirochaetia</taxon>
        <taxon>Spirochaetales</taxon>
        <taxon>Sphaerochaetaceae</taxon>
        <taxon>Sphaerochaeta</taxon>
    </lineage>
</organism>
<dbReference type="InterPro" id="IPR036052">
    <property type="entry name" value="TrpB-like_PALP_sf"/>
</dbReference>
<dbReference type="PANTHER" id="PTHR42690">
    <property type="entry name" value="THREONINE SYNTHASE FAMILY MEMBER"/>
    <property type="match status" value="1"/>
</dbReference>
<dbReference type="InterPro" id="IPR037158">
    <property type="entry name" value="Thr_synth_N_sf"/>
</dbReference>
<evidence type="ECO:0000256" key="7">
    <source>
        <dbReference type="ARBA" id="ARBA00022697"/>
    </source>
</evidence>
<dbReference type="InterPro" id="IPR029144">
    <property type="entry name" value="Thr_synth_N"/>
</dbReference>
<reference evidence="15 16" key="2">
    <citation type="submission" date="2018-09" db="EMBL/GenBank/DDBJ databases">
        <title>Genome of Sphaerochaeta halotolerans strain 4-11.</title>
        <authorList>
            <person name="Nazina T.N."/>
            <person name="Sokolova D.S."/>
        </authorList>
    </citation>
    <scope>NUCLEOTIDE SEQUENCE [LARGE SCALE GENOMIC DNA]</scope>
    <source>
        <strain evidence="15 16">4-11</strain>
    </source>
</reference>
<accession>A0A372MIQ2</accession>
<evidence type="ECO:0000256" key="10">
    <source>
        <dbReference type="ARBA" id="ARBA00049144"/>
    </source>
</evidence>
<keyword evidence="8 12" id="KW-0663">Pyridoxal phosphate</keyword>
<dbReference type="UniPathway" id="UPA00050">
    <property type="reaction ID" value="UER00065"/>
</dbReference>
<evidence type="ECO:0000256" key="1">
    <source>
        <dbReference type="ARBA" id="ARBA00001933"/>
    </source>
</evidence>
<dbReference type="InterPro" id="IPR000634">
    <property type="entry name" value="Ser/Thr_deHydtase_PyrdxlP-BS"/>
</dbReference>
<comment type="catalytic activity">
    <reaction evidence="10">
        <text>O-phospho-L-homoserine + H2O = L-threonine + phosphate</text>
        <dbReference type="Rhea" id="RHEA:10840"/>
        <dbReference type="ChEBI" id="CHEBI:15377"/>
        <dbReference type="ChEBI" id="CHEBI:43474"/>
        <dbReference type="ChEBI" id="CHEBI:57590"/>
        <dbReference type="ChEBI" id="CHEBI:57926"/>
        <dbReference type="EC" id="4.2.3.1"/>
    </reaction>
</comment>
<dbReference type="Pfam" id="PF14821">
    <property type="entry name" value="Thr_synth_N"/>
    <property type="match status" value="1"/>
</dbReference>
<evidence type="ECO:0000256" key="11">
    <source>
        <dbReference type="NCBIfam" id="TIGR00260"/>
    </source>
</evidence>
<reference evidence="16" key="1">
    <citation type="submission" date="2018-08" db="EMBL/GenBank/DDBJ databases">
        <authorList>
            <person name="Grouzdev D.S."/>
            <person name="Krutkina M.S."/>
        </authorList>
    </citation>
    <scope>NUCLEOTIDE SEQUENCE [LARGE SCALE GENOMIC DNA]</scope>
    <source>
        <strain evidence="16">4-11</strain>
    </source>
</reference>
<evidence type="ECO:0000313" key="16">
    <source>
        <dbReference type="Proteomes" id="UP000264002"/>
    </source>
</evidence>